<dbReference type="EMBL" id="JYDC01000032">
    <property type="protein sequence ID" value="KZL41819.1"/>
    <property type="molecule type" value="Genomic_DNA"/>
</dbReference>
<dbReference type="GO" id="GO:0005886">
    <property type="term" value="C:plasma membrane"/>
    <property type="evidence" value="ECO:0007669"/>
    <property type="project" value="UniProtKB-SubCell"/>
</dbReference>
<dbReference type="PANTHER" id="PTHR30287:SF1">
    <property type="entry name" value="INNER MEMBRANE PROTEIN"/>
    <property type="match status" value="1"/>
</dbReference>
<feature type="transmembrane region" description="Helical" evidence="6">
    <location>
        <begin position="830"/>
        <end position="848"/>
    </location>
</feature>
<feature type="transmembrane region" description="Helical" evidence="6">
    <location>
        <begin position="789"/>
        <end position="810"/>
    </location>
</feature>
<feature type="transmembrane region" description="Helical" evidence="6">
    <location>
        <begin position="736"/>
        <end position="755"/>
    </location>
</feature>
<dbReference type="RefSeq" id="WP_056996541.1">
    <property type="nucleotide sequence ID" value="NZ_JYDC01000032.1"/>
</dbReference>
<comment type="caution">
    <text evidence="9">The sequence shown here is derived from an EMBL/GenBank/DDBJ whole genome shotgun (WGS) entry which is preliminary data.</text>
</comment>
<feature type="domain" description="MacB-like periplasmic core" evidence="8">
    <location>
        <begin position="506"/>
        <end position="698"/>
    </location>
</feature>
<sequence length="865" mass="95097">MKPMTKNMWRDIGHSKGRFIAIILIILLGVLIFVGIKAAGPSLNDSADKTVKDAKLSDVQAYSTTGFTQKDRRLADKVAGAKAELVKFKDVVGGKDQSAVALYGYSKSAKYNKLSLRSGHMPTNSREIVLDELAKENDGYKLGQTYTFSKSANLKHRTYKIVGFADSPMYIDDSTRGSADVGDGTVRYFAYIPQAQMNLKVATMMDVGFSKLQKKSTFSDSYSDAVNRKVTALKREFKSRAKSRTRALLGNSITQLDQQLAKISAAKKQLQAAGQQGGSAADLAGQQNVTLNKEAAKLKTAKTKALAAGETTYTWQDRNDLTGFQAYGESSDRIAAIANVFPVFFFLIAALITFTTITRMVEEARSQIGTFKALGYAKWAIAKNYLAYALTAGLIGTVLGAVIGNTTLPRIVLALYKTYIPLKWVVKFQWGDIGWALLFSMIATVGAAAYVVWRELTEGPAALMRPRSPKSAKRILLERITPLWNRLSFNRKVSYRNLFRFKSRMLMTIIGIAGGTALILTGFGIQDSIAASGSKQYNDIIHYQATVRLRTAGHEDKADQILNNNDQYHSHTDVAANVGDLKANGHQVNDVNIYAPESVSQFKRYVTVRSASTGKSLNLPKNGVVLTEKTADLLHVKVGDKISVTTTDNKQGKAKVTGITENYMGHFMYLSRSSYKQLLNETPTMNTLLVQLNKQTDKQRKSLAHKLINHGGVMGTSYVKDQQTTVTTMSGSLKPVVAIFILLSGILSFVVLYNLTNINVSERIRELSTIKVLGFYDKEVTMYIVRENIVLTIAGIIVGYGVGELLTGYIMQQAATAQVIFPLTIHPTGFVVATILMVVFTAIVMFVTHKRLQRIDMIGALSSNE</sequence>
<accession>A0A161V6X9</accession>
<organism evidence="9 10">
    <name type="scientific">Secundilactobacillus collinoides</name>
    <name type="common">Lactobacillus collinoides</name>
    <dbReference type="NCBI Taxonomy" id="33960"/>
    <lineage>
        <taxon>Bacteria</taxon>
        <taxon>Bacillati</taxon>
        <taxon>Bacillota</taxon>
        <taxon>Bacilli</taxon>
        <taxon>Lactobacillales</taxon>
        <taxon>Lactobacillaceae</taxon>
        <taxon>Secundilactobacillus</taxon>
    </lineage>
</organism>
<feature type="transmembrane region" description="Helical" evidence="6">
    <location>
        <begin position="385"/>
        <end position="413"/>
    </location>
</feature>
<keyword evidence="10" id="KW-1185">Reference proteome</keyword>
<keyword evidence="5 6" id="KW-0472">Membrane</keyword>
<evidence type="ECO:0000256" key="4">
    <source>
        <dbReference type="ARBA" id="ARBA00022989"/>
    </source>
</evidence>
<dbReference type="InterPro" id="IPR025857">
    <property type="entry name" value="MacB_PCD"/>
</dbReference>
<keyword evidence="3 6" id="KW-0812">Transmembrane</keyword>
<feature type="domain" description="ABC3 transporter permease C-terminal" evidence="7">
    <location>
        <begin position="739"/>
        <end position="852"/>
    </location>
</feature>
<dbReference type="InterPro" id="IPR038766">
    <property type="entry name" value="Membrane_comp_ABC_pdt"/>
</dbReference>
<evidence type="ECO:0000256" key="1">
    <source>
        <dbReference type="ARBA" id="ARBA00004651"/>
    </source>
</evidence>
<dbReference type="Pfam" id="PF12704">
    <property type="entry name" value="MacB_PCD"/>
    <property type="match status" value="1"/>
</dbReference>
<evidence type="ECO:0000256" key="3">
    <source>
        <dbReference type="ARBA" id="ARBA00022692"/>
    </source>
</evidence>
<evidence type="ECO:0000313" key="9">
    <source>
        <dbReference type="EMBL" id="KZL41819.1"/>
    </source>
</evidence>
<dbReference type="AlphaFoldDB" id="A0A161V6X9"/>
<evidence type="ECO:0000256" key="6">
    <source>
        <dbReference type="SAM" id="Phobius"/>
    </source>
</evidence>
<feature type="transmembrane region" description="Helical" evidence="6">
    <location>
        <begin position="433"/>
        <end position="453"/>
    </location>
</feature>
<keyword evidence="2" id="KW-1003">Cell membrane</keyword>
<dbReference type="Proteomes" id="UP000076480">
    <property type="component" value="Unassembled WGS sequence"/>
</dbReference>
<keyword evidence="4 6" id="KW-1133">Transmembrane helix</keyword>
<feature type="domain" description="ABC3 transporter permease C-terminal" evidence="7">
    <location>
        <begin position="339"/>
        <end position="454"/>
    </location>
</feature>
<gene>
    <name evidence="9" type="ORF">TY91_05365</name>
</gene>
<feature type="transmembrane region" description="Helical" evidence="6">
    <location>
        <begin position="505"/>
        <end position="525"/>
    </location>
</feature>
<feature type="transmembrane region" description="Helical" evidence="6">
    <location>
        <begin position="334"/>
        <end position="357"/>
    </location>
</feature>
<protein>
    <submittedName>
        <fullName evidence="9">Peptide ABC transporter permease</fullName>
    </submittedName>
</protein>
<evidence type="ECO:0000256" key="5">
    <source>
        <dbReference type="ARBA" id="ARBA00023136"/>
    </source>
</evidence>
<evidence type="ECO:0000259" key="8">
    <source>
        <dbReference type="Pfam" id="PF12704"/>
    </source>
</evidence>
<evidence type="ECO:0000259" key="7">
    <source>
        <dbReference type="Pfam" id="PF02687"/>
    </source>
</evidence>
<evidence type="ECO:0000256" key="2">
    <source>
        <dbReference type="ARBA" id="ARBA00022475"/>
    </source>
</evidence>
<evidence type="ECO:0000313" key="10">
    <source>
        <dbReference type="Proteomes" id="UP000076480"/>
    </source>
</evidence>
<name>A0A161V6X9_SECCO</name>
<dbReference type="Pfam" id="PF02687">
    <property type="entry name" value="FtsX"/>
    <property type="match status" value="2"/>
</dbReference>
<dbReference type="OrthoDB" id="5137249at2"/>
<proteinExistence type="predicted"/>
<dbReference type="PANTHER" id="PTHR30287">
    <property type="entry name" value="MEMBRANE COMPONENT OF PREDICTED ABC SUPERFAMILY METABOLITE UPTAKE TRANSPORTER"/>
    <property type="match status" value="1"/>
</dbReference>
<reference evidence="9 10" key="1">
    <citation type="submission" date="2015-02" db="EMBL/GenBank/DDBJ databases">
        <title>Draft genome sequence of Lactobacillus collinoides CUPV2371 isolated from a natural cider, the first genome sequence of a strain of this species.</title>
        <authorList>
            <person name="Puertas A.I."/>
            <person name="Spano G."/>
            <person name="Capozzi V."/>
            <person name="Lamontanara A."/>
            <person name="Orru L."/>
            <person name="Duenas M.T."/>
        </authorList>
    </citation>
    <scope>NUCLEOTIDE SEQUENCE [LARGE SCALE GENOMIC DNA]</scope>
    <source>
        <strain evidence="9 10">237</strain>
    </source>
</reference>
<dbReference type="InterPro" id="IPR003838">
    <property type="entry name" value="ABC3_permease_C"/>
</dbReference>
<comment type="subcellular location">
    <subcellularLocation>
        <location evidence="1">Cell membrane</location>
        <topology evidence="1">Multi-pass membrane protein</topology>
    </subcellularLocation>
</comment>
<dbReference type="PATRIC" id="fig|33960.6.peg.1613"/>